<proteinExistence type="inferred from homology"/>
<dbReference type="EC" id="2.7.12.2" evidence="7"/>
<dbReference type="GeneID" id="111245085"/>
<evidence type="ECO:0000256" key="5">
    <source>
        <dbReference type="ARBA" id="ARBA00022840"/>
    </source>
</evidence>
<dbReference type="InterPro" id="IPR000719">
    <property type="entry name" value="Prot_kinase_dom"/>
</dbReference>
<evidence type="ECO:0000256" key="7">
    <source>
        <dbReference type="ARBA" id="ARBA00038999"/>
    </source>
</evidence>
<accession>A0A7M7J991</accession>
<dbReference type="PROSITE" id="PS00107">
    <property type="entry name" value="PROTEIN_KINASE_ATP"/>
    <property type="match status" value="1"/>
</dbReference>
<dbReference type="FunCoup" id="A0A7M7J991">
    <property type="interactions" value="340"/>
</dbReference>
<keyword evidence="2" id="KW-0808">Transferase</keyword>
<dbReference type="SUPFAM" id="SSF56112">
    <property type="entry name" value="Protein kinase-like (PK-like)"/>
    <property type="match status" value="1"/>
</dbReference>
<organism evidence="14 15">
    <name type="scientific">Varroa destructor</name>
    <name type="common">Honeybee mite</name>
    <dbReference type="NCBI Taxonomy" id="109461"/>
    <lineage>
        <taxon>Eukaryota</taxon>
        <taxon>Metazoa</taxon>
        <taxon>Ecdysozoa</taxon>
        <taxon>Arthropoda</taxon>
        <taxon>Chelicerata</taxon>
        <taxon>Arachnida</taxon>
        <taxon>Acari</taxon>
        <taxon>Parasitiformes</taxon>
        <taxon>Mesostigmata</taxon>
        <taxon>Gamasina</taxon>
        <taxon>Dermanyssoidea</taxon>
        <taxon>Varroidae</taxon>
        <taxon>Varroa</taxon>
    </lineage>
</organism>
<comment type="catalytic activity">
    <reaction evidence="10">
        <text>L-tyrosyl-[protein] + ATP = O-phospho-L-tyrosyl-[protein] + ADP + H(+)</text>
        <dbReference type="Rhea" id="RHEA:10596"/>
        <dbReference type="Rhea" id="RHEA-COMP:10136"/>
        <dbReference type="Rhea" id="RHEA-COMP:20101"/>
        <dbReference type="ChEBI" id="CHEBI:15378"/>
        <dbReference type="ChEBI" id="CHEBI:30616"/>
        <dbReference type="ChEBI" id="CHEBI:46858"/>
        <dbReference type="ChEBI" id="CHEBI:61978"/>
        <dbReference type="ChEBI" id="CHEBI:456216"/>
        <dbReference type="EC" id="2.7.12.2"/>
    </reaction>
</comment>
<keyword evidence="1 12" id="KW-0723">Serine/threonine-protein kinase</keyword>
<evidence type="ECO:0000256" key="11">
    <source>
        <dbReference type="PROSITE-ProRule" id="PRU10141"/>
    </source>
</evidence>
<dbReference type="InterPro" id="IPR008271">
    <property type="entry name" value="Ser/Thr_kinase_AS"/>
</dbReference>
<comment type="similarity">
    <text evidence="6">Belongs to the protein kinase superfamily. STE Ser/Thr protein kinase family. MAP kinase kinase subfamily.</text>
</comment>
<dbReference type="OMA" id="RANSPHI"/>
<dbReference type="PANTHER" id="PTHR48013">
    <property type="entry name" value="DUAL SPECIFICITY MITOGEN-ACTIVATED PROTEIN KINASE KINASE 5-RELATED"/>
    <property type="match status" value="1"/>
</dbReference>
<dbReference type="SMART" id="SM00220">
    <property type="entry name" value="S_TKc"/>
    <property type="match status" value="1"/>
</dbReference>
<dbReference type="Pfam" id="PF00069">
    <property type="entry name" value="Pkinase"/>
    <property type="match status" value="1"/>
</dbReference>
<dbReference type="PROSITE" id="PS50011">
    <property type="entry name" value="PROTEIN_KINASE_DOM"/>
    <property type="match status" value="1"/>
</dbReference>
<protein>
    <recommendedName>
        <fullName evidence="7">mitogen-activated protein kinase kinase</fullName>
        <ecNumber evidence="7">2.7.12.2</ecNumber>
    </recommendedName>
</protein>
<dbReference type="GO" id="GO:0004674">
    <property type="term" value="F:protein serine/threonine kinase activity"/>
    <property type="evidence" value="ECO:0007669"/>
    <property type="project" value="UniProtKB-KW"/>
</dbReference>
<evidence type="ECO:0000256" key="1">
    <source>
        <dbReference type="ARBA" id="ARBA00022527"/>
    </source>
</evidence>
<dbReference type="GO" id="GO:0005524">
    <property type="term" value="F:ATP binding"/>
    <property type="evidence" value="ECO:0007669"/>
    <property type="project" value="UniProtKB-UniRule"/>
</dbReference>
<evidence type="ECO:0000256" key="9">
    <source>
        <dbReference type="ARBA" id="ARBA00049299"/>
    </source>
</evidence>
<dbReference type="FunFam" id="3.30.200.20:FF:000040">
    <property type="entry name" value="Dual specificity mitogen-activated protein kinase kinase"/>
    <property type="match status" value="1"/>
</dbReference>
<dbReference type="PANTHER" id="PTHR48013:SF15">
    <property type="entry name" value="DUAL SPECIFICITY MITOGEN-ACTIVATED PROTEIN KINASE KINASE 4"/>
    <property type="match status" value="1"/>
</dbReference>
<evidence type="ECO:0000256" key="10">
    <source>
        <dbReference type="ARBA" id="ARBA00051693"/>
    </source>
</evidence>
<dbReference type="EnsemblMetazoa" id="XM_022792901">
    <property type="protein sequence ID" value="XP_022648636"/>
    <property type="gene ID" value="LOC111245085"/>
</dbReference>
<comment type="catalytic activity">
    <reaction evidence="9">
        <text>L-threonyl-[protein] + ATP = O-phospho-L-threonyl-[protein] + ADP + H(+)</text>
        <dbReference type="Rhea" id="RHEA:46608"/>
        <dbReference type="Rhea" id="RHEA-COMP:11060"/>
        <dbReference type="Rhea" id="RHEA-COMP:11605"/>
        <dbReference type="ChEBI" id="CHEBI:15378"/>
        <dbReference type="ChEBI" id="CHEBI:30013"/>
        <dbReference type="ChEBI" id="CHEBI:30616"/>
        <dbReference type="ChEBI" id="CHEBI:61977"/>
        <dbReference type="ChEBI" id="CHEBI:456216"/>
        <dbReference type="EC" id="2.7.12.2"/>
    </reaction>
</comment>
<evidence type="ECO:0000256" key="6">
    <source>
        <dbReference type="ARBA" id="ARBA00038035"/>
    </source>
</evidence>
<dbReference type="GO" id="GO:0010508">
    <property type="term" value="P:positive regulation of autophagy"/>
    <property type="evidence" value="ECO:0007669"/>
    <property type="project" value="UniProtKB-ARBA"/>
</dbReference>
<evidence type="ECO:0000256" key="3">
    <source>
        <dbReference type="ARBA" id="ARBA00022741"/>
    </source>
</evidence>
<dbReference type="KEGG" id="vde:111245085"/>
<evidence type="ECO:0000313" key="15">
    <source>
        <dbReference type="Proteomes" id="UP000594260"/>
    </source>
</evidence>
<keyword evidence="15" id="KW-1185">Reference proteome</keyword>
<evidence type="ECO:0000256" key="4">
    <source>
        <dbReference type="ARBA" id="ARBA00022777"/>
    </source>
</evidence>
<reference evidence="14" key="1">
    <citation type="submission" date="2021-01" db="UniProtKB">
        <authorList>
            <consortium name="EnsemblMetazoa"/>
        </authorList>
    </citation>
    <scope>IDENTIFICATION</scope>
</reference>
<evidence type="ECO:0000256" key="12">
    <source>
        <dbReference type="RuleBase" id="RU000304"/>
    </source>
</evidence>
<keyword evidence="3 11" id="KW-0547">Nucleotide-binding</keyword>
<dbReference type="PROSITE" id="PS00108">
    <property type="entry name" value="PROTEIN_KINASE_ST"/>
    <property type="match status" value="1"/>
</dbReference>
<keyword evidence="5 11" id="KW-0067">ATP-binding</keyword>
<comment type="catalytic activity">
    <reaction evidence="8">
        <text>L-seryl-[protein] + ATP = O-phospho-L-seryl-[protein] + ADP + H(+)</text>
        <dbReference type="Rhea" id="RHEA:17989"/>
        <dbReference type="Rhea" id="RHEA-COMP:9863"/>
        <dbReference type="Rhea" id="RHEA-COMP:11604"/>
        <dbReference type="ChEBI" id="CHEBI:15378"/>
        <dbReference type="ChEBI" id="CHEBI:29999"/>
        <dbReference type="ChEBI" id="CHEBI:30616"/>
        <dbReference type="ChEBI" id="CHEBI:83421"/>
        <dbReference type="ChEBI" id="CHEBI:456216"/>
        <dbReference type="EC" id="2.7.12.2"/>
    </reaction>
</comment>
<dbReference type="FunFam" id="1.10.510.10:FF:000432">
    <property type="entry name" value="mitogen-activated protein kinase kinase 3"/>
    <property type="match status" value="1"/>
</dbReference>
<dbReference type="RefSeq" id="XP_022648636.1">
    <property type="nucleotide sequence ID" value="XM_022792901.1"/>
</dbReference>
<dbReference type="Gene3D" id="3.30.200.20">
    <property type="entry name" value="Phosphorylase Kinase, domain 1"/>
    <property type="match status" value="1"/>
</dbReference>
<feature type="binding site" evidence="11">
    <location>
        <position position="107"/>
    </location>
    <ligand>
        <name>ATP</name>
        <dbReference type="ChEBI" id="CHEBI:30616"/>
    </ligand>
</feature>
<feature type="domain" description="Protein kinase" evidence="13">
    <location>
        <begin position="79"/>
        <end position="341"/>
    </location>
</feature>
<evidence type="ECO:0000313" key="14">
    <source>
        <dbReference type="EnsemblMetazoa" id="XP_022648636"/>
    </source>
</evidence>
<name>A0A7M7J991_VARDE</name>
<dbReference type="InParanoid" id="A0A7M7J991"/>
<dbReference type="AlphaFoldDB" id="A0A7M7J991"/>
<dbReference type="Gene3D" id="1.10.510.10">
    <property type="entry name" value="Transferase(Phosphotransferase) domain 1"/>
    <property type="match status" value="1"/>
</dbReference>
<evidence type="ECO:0000259" key="13">
    <source>
        <dbReference type="PROSITE" id="PS50011"/>
    </source>
</evidence>
<evidence type="ECO:0000256" key="8">
    <source>
        <dbReference type="ARBA" id="ARBA00049014"/>
    </source>
</evidence>
<dbReference type="InterPro" id="IPR011009">
    <property type="entry name" value="Kinase-like_dom_sf"/>
</dbReference>
<dbReference type="InterPro" id="IPR017441">
    <property type="entry name" value="Protein_kinase_ATP_BS"/>
</dbReference>
<sequence>MSFDGQQSDGQKMNRREQLRLSFGSGRTRERPRAEMFPATTTIVTQDAMSHQWLPTQPAGSGTLRLSPAVEFGATAEDLKDLGEIGAGNFGCVNRMKHKSGLEMAVKRIRMTIDEQGQKKLNTELDIVMKNDNDFTYIVQFYGTLFREGDCWICMELMDTSLHELYRRVFSRGQRMPEEVLAQVAYSTVKALAYLKGTLQMIHRDIKPSNILLNRKGEIKMCDFGISGRLIDSIAKTRDAGCQAYMAPERIDPTKAAHGYDVRSDVWSLGITLIEVSLGRFPYPEFKTVFEQLNCVVSGDPPRLRDSDGFSPHYTNFVNQCLIRDFEHRPKYDALLLTPLLANLRRDTEVVARFLNTVLPPPPPLPPKPPQLQQ</sequence>
<dbReference type="Proteomes" id="UP000594260">
    <property type="component" value="Unplaced"/>
</dbReference>
<dbReference type="GO" id="GO:0043068">
    <property type="term" value="P:positive regulation of programmed cell death"/>
    <property type="evidence" value="ECO:0007669"/>
    <property type="project" value="UniProtKB-ARBA"/>
</dbReference>
<dbReference type="OrthoDB" id="10252354at2759"/>
<dbReference type="GO" id="GO:0008545">
    <property type="term" value="F:JUN kinase kinase activity"/>
    <property type="evidence" value="ECO:0007669"/>
    <property type="project" value="TreeGrafter"/>
</dbReference>
<keyword evidence="4" id="KW-0418">Kinase</keyword>
<evidence type="ECO:0000256" key="2">
    <source>
        <dbReference type="ARBA" id="ARBA00022679"/>
    </source>
</evidence>